<dbReference type="Proteomes" id="UP000309128">
    <property type="component" value="Unassembled WGS sequence"/>
</dbReference>
<evidence type="ECO:0000313" key="1">
    <source>
        <dbReference type="EMBL" id="TMR08335.1"/>
    </source>
</evidence>
<dbReference type="EMBL" id="VCKY01000301">
    <property type="protein sequence ID" value="TMR08335.1"/>
    <property type="molecule type" value="Genomic_DNA"/>
</dbReference>
<gene>
    <name evidence="1" type="ORF">ETD86_48275</name>
</gene>
<dbReference type="SUPFAM" id="SSF46689">
    <property type="entry name" value="Homeodomain-like"/>
    <property type="match status" value="1"/>
</dbReference>
<organism evidence="1 2">
    <name type="scientific">Nonomuraea turkmeniaca</name>
    <dbReference type="NCBI Taxonomy" id="103838"/>
    <lineage>
        <taxon>Bacteria</taxon>
        <taxon>Bacillati</taxon>
        <taxon>Actinomycetota</taxon>
        <taxon>Actinomycetes</taxon>
        <taxon>Streptosporangiales</taxon>
        <taxon>Streptosporangiaceae</taxon>
        <taxon>Nonomuraea</taxon>
    </lineage>
</organism>
<protein>
    <submittedName>
        <fullName evidence="1">Helix-turn-helix transcriptional regulator</fullName>
    </submittedName>
</protein>
<proteinExistence type="predicted"/>
<comment type="caution">
    <text evidence="1">The sequence shown here is derived from an EMBL/GenBank/DDBJ whole genome shotgun (WGS) entry which is preliminary data.</text>
</comment>
<dbReference type="AlphaFoldDB" id="A0A5S4EXJ7"/>
<accession>A0A5S4EXJ7</accession>
<dbReference type="Gene3D" id="1.10.10.60">
    <property type="entry name" value="Homeodomain-like"/>
    <property type="match status" value="1"/>
</dbReference>
<dbReference type="InterPro" id="IPR009057">
    <property type="entry name" value="Homeodomain-like_sf"/>
</dbReference>
<name>A0A5S4EXJ7_9ACTN</name>
<keyword evidence="2" id="KW-1185">Reference proteome</keyword>
<evidence type="ECO:0000313" key="2">
    <source>
        <dbReference type="Proteomes" id="UP000309128"/>
    </source>
</evidence>
<sequence length="64" mass="6893">MFGNHGNDRVDRRGRRSRRAIGEALIELILERGYEAVTVTAIISAHGVSAALTTGSPSPPAWSF</sequence>
<reference evidence="1 2" key="1">
    <citation type="submission" date="2019-05" db="EMBL/GenBank/DDBJ databases">
        <title>Draft genome sequence of Nonomuraea turkmeniaca DSM 43926.</title>
        <authorList>
            <person name="Saricaoglu S."/>
            <person name="Isik K."/>
        </authorList>
    </citation>
    <scope>NUCLEOTIDE SEQUENCE [LARGE SCALE GENOMIC DNA]</scope>
    <source>
        <strain evidence="1 2">DSM 43926</strain>
    </source>
</reference>
<dbReference type="RefSeq" id="WP_138673340.1">
    <property type="nucleotide sequence ID" value="NZ_VCKY01000301.1"/>
</dbReference>